<dbReference type="AlphaFoldDB" id="A0A7J7JTU3"/>
<feature type="compositionally biased region" description="Acidic residues" evidence="1">
    <location>
        <begin position="1"/>
        <end position="10"/>
    </location>
</feature>
<dbReference type="GO" id="GO:0003682">
    <property type="term" value="F:chromatin binding"/>
    <property type="evidence" value="ECO:0007669"/>
    <property type="project" value="TreeGrafter"/>
</dbReference>
<comment type="caution">
    <text evidence="3">The sequence shown here is derived from an EMBL/GenBank/DDBJ whole genome shotgun (WGS) entry which is preliminary data.</text>
</comment>
<accession>A0A7J7JTU3</accession>
<dbReference type="GO" id="GO:0045892">
    <property type="term" value="P:negative regulation of DNA-templated transcription"/>
    <property type="evidence" value="ECO:0007669"/>
    <property type="project" value="TreeGrafter"/>
</dbReference>
<feature type="compositionally biased region" description="Polar residues" evidence="1">
    <location>
        <begin position="240"/>
        <end position="265"/>
    </location>
</feature>
<sequence>MDEPDSLVIDEDSHTSSAVTNHDVHNDGGADDDSDDLQFVDDLNDESDAADRVTSAADECRSSSKISSNSDLSSEQVLTNSASTAELTNQLLVSSTGNSVEQLRVDASEQSMPSSAKPSSNSQLKMDTAQASAEDQVLTQTVPVSRQNSSDNDAGGQNKTDQTASNDKPTSVGPIIKHFIDGLIIEESTEPFPVHRSSLITELLQQTKKKISRRRTTGGAISQSTQRGAVSRPTPPITPQPSNRVQPQSTTAATPSNNLKRSASMESDEIKTADNDGDESCMTCGGPCGTRLGYYRNQPYCSIACIKVEKSKLYNNPDAPPPKKGRPVGAMTRNKPTHRNSGKLAKVIFRRYRPAKKDASKLQMPVPVVKQERDSVTQFSYMNGRFPSENGYESEDSALTGSEDTNGSAFKRSDIMHWTISDVRDFIQLLPGCEKYALDFEEQEIDGRALLLLNLDHLVNALNIKWGPALKIHNELNSFR</sequence>
<dbReference type="InterPro" id="IPR013761">
    <property type="entry name" value="SAM/pointed_sf"/>
</dbReference>
<organism evidence="3 4">
    <name type="scientific">Bugula neritina</name>
    <name type="common">Brown bryozoan</name>
    <name type="synonym">Sertularia neritina</name>
    <dbReference type="NCBI Taxonomy" id="10212"/>
    <lineage>
        <taxon>Eukaryota</taxon>
        <taxon>Metazoa</taxon>
        <taxon>Spiralia</taxon>
        <taxon>Lophotrochozoa</taxon>
        <taxon>Bryozoa</taxon>
        <taxon>Gymnolaemata</taxon>
        <taxon>Cheilostomatida</taxon>
        <taxon>Flustrina</taxon>
        <taxon>Buguloidea</taxon>
        <taxon>Bugulidae</taxon>
        <taxon>Bugula</taxon>
    </lineage>
</organism>
<dbReference type="OrthoDB" id="2390104at2759"/>
<dbReference type="PANTHER" id="PTHR12247">
    <property type="entry name" value="POLYCOMB GROUP PROTEIN"/>
    <property type="match status" value="1"/>
</dbReference>
<feature type="compositionally biased region" description="Low complexity" evidence="1">
    <location>
        <begin position="108"/>
        <end position="122"/>
    </location>
</feature>
<feature type="region of interest" description="Disordered" evidence="1">
    <location>
        <begin position="106"/>
        <end position="173"/>
    </location>
</feature>
<dbReference type="InterPro" id="IPR050548">
    <property type="entry name" value="PcG_chromatin_remod_factors"/>
</dbReference>
<dbReference type="SUPFAM" id="SSF47769">
    <property type="entry name" value="SAM/Pointed domain"/>
    <property type="match status" value="1"/>
</dbReference>
<dbReference type="EMBL" id="VXIV02001824">
    <property type="protein sequence ID" value="KAF6029333.1"/>
    <property type="molecule type" value="Genomic_DNA"/>
</dbReference>
<dbReference type="PANTHER" id="PTHR12247:SF138">
    <property type="entry name" value="POLYHOMEOTIC DISTAL, ISOFORM A-RELATED"/>
    <property type="match status" value="1"/>
</dbReference>
<feature type="compositionally biased region" description="Polar residues" evidence="1">
    <location>
        <begin position="219"/>
        <end position="228"/>
    </location>
</feature>
<evidence type="ECO:0000259" key="2">
    <source>
        <dbReference type="PROSITE" id="PS50105"/>
    </source>
</evidence>
<keyword evidence="4" id="KW-1185">Reference proteome</keyword>
<dbReference type="GO" id="GO:0035102">
    <property type="term" value="C:PRC1 complex"/>
    <property type="evidence" value="ECO:0007669"/>
    <property type="project" value="TreeGrafter"/>
</dbReference>
<protein>
    <submittedName>
        <fullName evidence="3">PHC2</fullName>
    </submittedName>
</protein>
<dbReference type="GO" id="GO:0042393">
    <property type="term" value="F:histone binding"/>
    <property type="evidence" value="ECO:0007669"/>
    <property type="project" value="TreeGrafter"/>
</dbReference>
<feature type="compositionally biased region" description="Low complexity" evidence="1">
    <location>
        <begin position="63"/>
        <end position="74"/>
    </location>
</feature>
<feature type="compositionally biased region" description="Acidic residues" evidence="1">
    <location>
        <begin position="29"/>
        <end position="48"/>
    </location>
</feature>
<dbReference type="Proteomes" id="UP000593567">
    <property type="component" value="Unassembled WGS sequence"/>
</dbReference>
<evidence type="ECO:0000313" key="4">
    <source>
        <dbReference type="Proteomes" id="UP000593567"/>
    </source>
</evidence>
<proteinExistence type="predicted"/>
<evidence type="ECO:0000256" key="1">
    <source>
        <dbReference type="SAM" id="MobiDB-lite"/>
    </source>
</evidence>
<name>A0A7J7JTU3_BUGNE</name>
<evidence type="ECO:0000313" key="3">
    <source>
        <dbReference type="EMBL" id="KAF6029333.1"/>
    </source>
</evidence>
<feature type="region of interest" description="Disordered" evidence="1">
    <location>
        <begin position="316"/>
        <end position="338"/>
    </location>
</feature>
<gene>
    <name evidence="3" type="ORF">EB796_012338</name>
</gene>
<dbReference type="Pfam" id="PF00536">
    <property type="entry name" value="SAM_1"/>
    <property type="match status" value="1"/>
</dbReference>
<feature type="region of interest" description="Disordered" evidence="1">
    <location>
        <begin position="1"/>
        <end position="78"/>
    </location>
</feature>
<feature type="compositionally biased region" description="Polar residues" evidence="1">
    <location>
        <begin position="123"/>
        <end position="169"/>
    </location>
</feature>
<reference evidence="3" key="1">
    <citation type="submission" date="2020-06" db="EMBL/GenBank/DDBJ databases">
        <title>Draft genome of Bugula neritina, a colonial animal packing powerful symbionts and potential medicines.</title>
        <authorList>
            <person name="Rayko M."/>
        </authorList>
    </citation>
    <scope>NUCLEOTIDE SEQUENCE [LARGE SCALE GENOMIC DNA]</scope>
    <source>
        <strain evidence="3">Kwan_BN1</strain>
    </source>
</reference>
<dbReference type="InterPro" id="IPR001660">
    <property type="entry name" value="SAM"/>
</dbReference>
<dbReference type="PROSITE" id="PS50105">
    <property type="entry name" value="SAM_DOMAIN"/>
    <property type="match status" value="1"/>
</dbReference>
<feature type="domain" description="SAM" evidence="2">
    <location>
        <begin position="418"/>
        <end position="480"/>
    </location>
</feature>
<dbReference type="Gene3D" id="1.10.150.50">
    <property type="entry name" value="Transcription Factor, Ets-1"/>
    <property type="match status" value="1"/>
</dbReference>
<feature type="region of interest" description="Disordered" evidence="1">
    <location>
        <begin position="210"/>
        <end position="280"/>
    </location>
</feature>